<reference evidence="1 2" key="1">
    <citation type="submission" date="2014-11" db="EMBL/GenBank/DDBJ databases">
        <authorList>
            <person name="Zhu J."/>
            <person name="Qi W."/>
            <person name="Song R."/>
        </authorList>
    </citation>
    <scope>NUCLEOTIDE SEQUENCE [LARGE SCALE GENOMIC DNA]</scope>
</reference>
<dbReference type="VEuPathDB" id="CryptoDB:Vbra_2924"/>
<dbReference type="InParanoid" id="A0A0G4EP37"/>
<proteinExistence type="predicted"/>
<dbReference type="Proteomes" id="UP000041254">
    <property type="component" value="Unassembled WGS sequence"/>
</dbReference>
<name>A0A0G4EP37_VITBC</name>
<evidence type="ECO:0000313" key="2">
    <source>
        <dbReference type="Proteomes" id="UP000041254"/>
    </source>
</evidence>
<gene>
    <name evidence="1" type="ORF">Vbra_2924</name>
</gene>
<organism evidence="1 2">
    <name type="scientific">Vitrella brassicaformis (strain CCMP3155)</name>
    <dbReference type="NCBI Taxonomy" id="1169540"/>
    <lineage>
        <taxon>Eukaryota</taxon>
        <taxon>Sar</taxon>
        <taxon>Alveolata</taxon>
        <taxon>Colpodellida</taxon>
        <taxon>Vitrellaceae</taxon>
        <taxon>Vitrella</taxon>
    </lineage>
</organism>
<dbReference type="Gene3D" id="2.120.10.30">
    <property type="entry name" value="TolB, C-terminal domain"/>
    <property type="match status" value="1"/>
</dbReference>
<dbReference type="EMBL" id="CDMY01000275">
    <property type="protein sequence ID" value="CEL99216.1"/>
    <property type="molecule type" value="Genomic_DNA"/>
</dbReference>
<accession>A0A0G4EP37</accession>
<dbReference type="InterPro" id="IPR011042">
    <property type="entry name" value="6-blade_b-propeller_TolB-like"/>
</dbReference>
<dbReference type="PhylomeDB" id="A0A0G4EP37"/>
<keyword evidence="2" id="KW-1185">Reference proteome</keyword>
<dbReference type="Gene3D" id="2.60.40.10">
    <property type="entry name" value="Immunoglobulins"/>
    <property type="match status" value="1"/>
</dbReference>
<evidence type="ECO:0008006" key="3">
    <source>
        <dbReference type="Google" id="ProtNLM"/>
    </source>
</evidence>
<dbReference type="InterPro" id="IPR013783">
    <property type="entry name" value="Ig-like_fold"/>
</dbReference>
<dbReference type="AlphaFoldDB" id="A0A0G4EP37"/>
<protein>
    <recommendedName>
        <fullName evidence="3">IPT/TIG domain-containing protein</fullName>
    </recommendedName>
</protein>
<dbReference type="OrthoDB" id="45365at2759"/>
<sequence>MEEGLLHPVLEVDRRFAVDYDGDGEEEIAIDGSGSHTHEAGKSLSSYSFKVDGKTVSATECSTDESNCERHIRPSLGYGNHSIEITVRDEHNNTASASKEVHVAPIDEVPGCSLALYTGDDNKGFSARGLLRSRAATKGFQLRRNGVKGLHPRWVTSSGVVADADEDTRGRGSPYETCEVLPDPQTMGIFDKEFTSNLIVRAQGVLELSASGSKNEPTMLSVEGGSDAVVWIDGEQRLFEKGRSIPLEAGRGAVEVEVRWLVAEPTRQPLRVVLQDDNRSSPVSWRWTHNQRDWEPFINKVSPDKVDSDGGTLITIDGVGFLSPQTAQRINLVFIRNNIRYGDRVDSSGNVPGVVGWSGIRIEYRTPPAPVNQIADVQLVLFPPQPSAPWDSKPSNAKRIVYKSGGSFDRIAFQGLKKVVDLWSQITGGHRGREGPRSFSGTFTTGVWAQDGRTLVMGTIPGLLATASFMSTDEVDKSSIKVYDTLQKEFPGHSISGIEFDPLRPPSDPHLYVAHGPFFYWWRQGIYCFNETMTYAPFLARISRLSGPDFSVLETVLENLPISNTQHTVNGLHFDNEGNLYANVGSTTNAGWPACWTGVGCSACDLTVAVMQVEVNNPNLTKKIEYVDHKTREPIEKPNQLEGDRYDLANSVVGVTVWSSGLRNAYDSVYTTKGRTYVIMNGPNIRSGSPVVGPPSGDRCTPADFDTWDKTFEDGVPNPLFLPKPEKENGRNCQPILSNQGVETMDRIFNSFNGAYHGHPNPARARNTNDTRQWYHFKGSQGMAKLNFTAGRPLPSPTTGISEFRGSCFNKQLQGSLLVSRWQKEIFLVPDEENIEARTE</sequence>
<evidence type="ECO:0000313" key="1">
    <source>
        <dbReference type="EMBL" id="CEL99216.1"/>
    </source>
</evidence>